<dbReference type="GO" id="GO:0043093">
    <property type="term" value="P:FtsZ-dependent cytokinesis"/>
    <property type="evidence" value="ECO:0007669"/>
    <property type="project" value="UniProtKB-UniRule"/>
</dbReference>
<dbReference type="NCBIfam" id="TIGR01174">
    <property type="entry name" value="ftsA"/>
    <property type="match status" value="1"/>
</dbReference>
<evidence type="ECO:0000256" key="5">
    <source>
        <dbReference type="HAMAP-Rule" id="MF_02033"/>
    </source>
</evidence>
<comment type="subunit">
    <text evidence="5">Self-interacts. Interacts with FtsZ.</text>
</comment>
<accession>A0A2N0VLA4</accession>
<comment type="function">
    <text evidence="5 6">Cell division protein that is involved in the assembly of the Z ring. May serve as a membrane anchor for the Z ring.</text>
</comment>
<comment type="caution">
    <text evidence="8">The sequence shown here is derived from an EMBL/GenBank/DDBJ whole genome shotgun (WGS) entry which is preliminary data.</text>
</comment>
<keyword evidence="4 5" id="KW-0131">Cell cycle</keyword>
<dbReference type="InterPro" id="IPR043129">
    <property type="entry name" value="ATPase_NBD"/>
</dbReference>
<reference evidence="8 9" key="1">
    <citation type="submission" date="2017-11" db="EMBL/GenBank/DDBJ databases">
        <title>Rhodohalobacter 15182 sp. nov., isolated from a salt lake.</title>
        <authorList>
            <person name="Han S."/>
        </authorList>
    </citation>
    <scope>NUCLEOTIDE SEQUENCE [LARGE SCALE GENOMIC DNA]</scope>
    <source>
        <strain evidence="8 9">15182</strain>
    </source>
</reference>
<dbReference type="Gene3D" id="3.30.1490.110">
    <property type="match status" value="1"/>
</dbReference>
<dbReference type="GO" id="GO:0009898">
    <property type="term" value="C:cytoplasmic side of plasma membrane"/>
    <property type="evidence" value="ECO:0007669"/>
    <property type="project" value="UniProtKB-UniRule"/>
</dbReference>
<evidence type="ECO:0000256" key="3">
    <source>
        <dbReference type="ARBA" id="ARBA00023136"/>
    </source>
</evidence>
<keyword evidence="9" id="KW-1185">Reference proteome</keyword>
<dbReference type="PIRSF" id="PIRSF003101">
    <property type="entry name" value="FtsA"/>
    <property type="match status" value="1"/>
</dbReference>
<dbReference type="Pfam" id="PF02491">
    <property type="entry name" value="SHS2_FTSA"/>
    <property type="match status" value="1"/>
</dbReference>
<sequence>MEIENENERIVVGLDIGTTKVCAVVASIDEQDRIHILGVGKAPSEGLNRGVVVNIDKTVQAIKTAVEQAQLASGIEVNSVNVGIAGDHIRSIRSKGVITINNKDKEITVHDVERLLEDCQRIMLPPDQQILHVIPQEFVVDGQDGISDPVGMSGIRMEAEVHIITGLVSAAKNLYRCVERAGFEVADIILEPLASSYAVLDDEEKEAGVVLVDIGGGTTDLAVFQDNTIRHTAVIAIAGKKVTDDIRVGLSVLDDQAEKLKQQHGECFVDMIEEDESITIPGIAGRPPKEITKSILAKIIQARMEEILEIIAIEVKRSGYADSLSAGIVLSGGGALIKNICPLANEVLGIDAKIGKPLGLSGGLIEEVNSPMYATSVGLVLHAIKSGGPENQAIVPSSTKGSGVEKVMNSITQRMKSWFREL</sequence>
<dbReference type="SMART" id="SM00842">
    <property type="entry name" value="FtsA"/>
    <property type="match status" value="1"/>
</dbReference>
<dbReference type="Proteomes" id="UP000233398">
    <property type="component" value="Unassembled WGS sequence"/>
</dbReference>
<dbReference type="SUPFAM" id="SSF53067">
    <property type="entry name" value="Actin-like ATPase domain"/>
    <property type="match status" value="2"/>
</dbReference>
<dbReference type="CDD" id="cd24048">
    <property type="entry name" value="ASKHA_NBD_FtsA"/>
    <property type="match status" value="1"/>
</dbReference>
<keyword evidence="1 5" id="KW-1003">Cell membrane</keyword>
<evidence type="ECO:0000256" key="4">
    <source>
        <dbReference type="ARBA" id="ARBA00023306"/>
    </source>
</evidence>
<name>A0A2N0VLA4_9BACT</name>
<dbReference type="RefSeq" id="WP_101072272.1">
    <property type="nucleotide sequence ID" value="NZ_PISP01000001.1"/>
</dbReference>
<proteinExistence type="inferred from homology"/>
<dbReference type="PANTHER" id="PTHR32432:SF4">
    <property type="entry name" value="CELL DIVISION PROTEIN FTSA"/>
    <property type="match status" value="1"/>
</dbReference>
<dbReference type="HAMAP" id="MF_02033">
    <property type="entry name" value="FtsA"/>
    <property type="match status" value="1"/>
</dbReference>
<keyword evidence="3 5" id="KW-0472">Membrane</keyword>
<protein>
    <recommendedName>
        <fullName evidence="5 6">Cell division protein FtsA</fullName>
    </recommendedName>
</protein>
<evidence type="ECO:0000256" key="1">
    <source>
        <dbReference type="ARBA" id="ARBA00022475"/>
    </source>
</evidence>
<keyword evidence="2 5" id="KW-0132">Cell division</keyword>
<evidence type="ECO:0000256" key="2">
    <source>
        <dbReference type="ARBA" id="ARBA00022618"/>
    </source>
</evidence>
<evidence type="ECO:0000313" key="8">
    <source>
        <dbReference type="EMBL" id="PKD44960.1"/>
    </source>
</evidence>
<dbReference type="InterPro" id="IPR020823">
    <property type="entry name" value="Cell_div_FtsA"/>
</dbReference>
<evidence type="ECO:0000256" key="6">
    <source>
        <dbReference type="PIRNR" id="PIRNR003101"/>
    </source>
</evidence>
<dbReference type="EMBL" id="PISP01000001">
    <property type="protein sequence ID" value="PKD44960.1"/>
    <property type="molecule type" value="Genomic_DNA"/>
</dbReference>
<gene>
    <name evidence="5 8" type="primary">ftsA</name>
    <name evidence="8" type="ORF">CWD77_05735</name>
</gene>
<evidence type="ECO:0000259" key="7">
    <source>
        <dbReference type="SMART" id="SM00842"/>
    </source>
</evidence>
<feature type="domain" description="SHS2" evidence="7">
    <location>
        <begin position="11"/>
        <end position="199"/>
    </location>
</feature>
<evidence type="ECO:0000313" key="9">
    <source>
        <dbReference type="Proteomes" id="UP000233398"/>
    </source>
</evidence>
<dbReference type="GO" id="GO:0032153">
    <property type="term" value="C:cell division site"/>
    <property type="evidence" value="ECO:0007669"/>
    <property type="project" value="UniProtKB-UniRule"/>
</dbReference>
<dbReference type="AlphaFoldDB" id="A0A2N0VLA4"/>
<dbReference type="PANTHER" id="PTHR32432">
    <property type="entry name" value="CELL DIVISION PROTEIN FTSA-RELATED"/>
    <property type="match status" value="1"/>
</dbReference>
<dbReference type="OrthoDB" id="9768127at2"/>
<comment type="similarity">
    <text evidence="5 6">Belongs to the FtsA/MreB family.</text>
</comment>
<dbReference type="Pfam" id="PF14450">
    <property type="entry name" value="FtsA"/>
    <property type="match status" value="2"/>
</dbReference>
<dbReference type="InterPro" id="IPR050696">
    <property type="entry name" value="FtsA/MreB"/>
</dbReference>
<dbReference type="Gene3D" id="3.30.420.40">
    <property type="match status" value="2"/>
</dbReference>
<organism evidence="8 9">
    <name type="scientific">Rhodohalobacter barkolensis</name>
    <dbReference type="NCBI Taxonomy" id="2053187"/>
    <lineage>
        <taxon>Bacteria</taxon>
        <taxon>Pseudomonadati</taxon>
        <taxon>Balneolota</taxon>
        <taxon>Balneolia</taxon>
        <taxon>Balneolales</taxon>
        <taxon>Balneolaceae</taxon>
        <taxon>Rhodohalobacter</taxon>
    </lineage>
</organism>
<dbReference type="InterPro" id="IPR003494">
    <property type="entry name" value="SHS2_FtsA"/>
</dbReference>
<comment type="subcellular location">
    <subcellularLocation>
        <location evidence="5">Cell membrane</location>
        <topology evidence="5">Peripheral membrane protein</topology>
        <orientation evidence="5">Cytoplasmic side</orientation>
    </subcellularLocation>
    <text evidence="5">Localizes to the Z ring in an FtsZ-dependent manner. Targeted to the membrane through a conserved C-terminal amphipathic helix.</text>
</comment>